<dbReference type="PANTHER" id="PTHR46732:SF8">
    <property type="entry name" value="ATP-DEPENDENT PROTEASE LA (LON) DOMAIN PROTEIN"/>
    <property type="match status" value="1"/>
</dbReference>
<feature type="domain" description="Lon N-terminal" evidence="1">
    <location>
        <begin position="1"/>
        <end position="198"/>
    </location>
</feature>
<gene>
    <name evidence="2" type="ORF">ACFFLH_12145</name>
</gene>
<evidence type="ECO:0000259" key="1">
    <source>
        <dbReference type="PROSITE" id="PS51787"/>
    </source>
</evidence>
<reference evidence="2 3" key="1">
    <citation type="submission" date="2024-09" db="EMBL/GenBank/DDBJ databases">
        <authorList>
            <person name="Sun Q."/>
            <person name="Mori K."/>
        </authorList>
    </citation>
    <scope>NUCLEOTIDE SEQUENCE [LARGE SCALE GENOMIC DNA]</scope>
    <source>
        <strain evidence="2 3">ATCC 51285</strain>
    </source>
</reference>
<dbReference type="Gene3D" id="2.30.130.40">
    <property type="entry name" value="LON domain-like"/>
    <property type="match status" value="1"/>
</dbReference>
<dbReference type="InterPro" id="IPR015947">
    <property type="entry name" value="PUA-like_sf"/>
</dbReference>
<evidence type="ECO:0000313" key="3">
    <source>
        <dbReference type="Proteomes" id="UP001589628"/>
    </source>
</evidence>
<organism evidence="2 3">
    <name type="scientific">Balneatrix alpica</name>
    <dbReference type="NCBI Taxonomy" id="75684"/>
    <lineage>
        <taxon>Bacteria</taxon>
        <taxon>Pseudomonadati</taxon>
        <taxon>Pseudomonadota</taxon>
        <taxon>Gammaproteobacteria</taxon>
        <taxon>Oceanospirillales</taxon>
        <taxon>Balneatrichaceae</taxon>
        <taxon>Balneatrix</taxon>
    </lineage>
</organism>
<comment type="caution">
    <text evidence="2">The sequence shown here is derived from an EMBL/GenBank/DDBJ whole genome shotgun (WGS) entry which is preliminary data.</text>
</comment>
<dbReference type="InterPro" id="IPR046336">
    <property type="entry name" value="Lon_prtase_N_sf"/>
</dbReference>
<accession>A0ABV5ZG64</accession>
<dbReference type="SMART" id="SM00464">
    <property type="entry name" value="LON"/>
    <property type="match status" value="1"/>
</dbReference>
<dbReference type="SUPFAM" id="SSF88697">
    <property type="entry name" value="PUA domain-like"/>
    <property type="match status" value="1"/>
</dbReference>
<dbReference type="EMBL" id="JBHLZN010000004">
    <property type="protein sequence ID" value="MFB9887161.1"/>
    <property type="molecule type" value="Genomic_DNA"/>
</dbReference>
<name>A0ABV5ZG64_9GAMM</name>
<protein>
    <submittedName>
        <fullName evidence="2">LON peptidase substrate-binding domain-containing protein</fullName>
    </submittedName>
</protein>
<dbReference type="Pfam" id="PF02190">
    <property type="entry name" value="LON_substr_bdg"/>
    <property type="match status" value="1"/>
</dbReference>
<dbReference type="PANTHER" id="PTHR46732">
    <property type="entry name" value="ATP-DEPENDENT PROTEASE LA (LON) DOMAIN PROTEIN"/>
    <property type="match status" value="1"/>
</dbReference>
<dbReference type="RefSeq" id="WP_051527902.1">
    <property type="nucleotide sequence ID" value="NZ_JBHLZN010000004.1"/>
</dbReference>
<keyword evidence="3" id="KW-1185">Reference proteome</keyword>
<dbReference type="PROSITE" id="PS51787">
    <property type="entry name" value="LON_N"/>
    <property type="match status" value="1"/>
</dbReference>
<dbReference type="Proteomes" id="UP001589628">
    <property type="component" value="Unassembled WGS sequence"/>
</dbReference>
<evidence type="ECO:0000313" key="2">
    <source>
        <dbReference type="EMBL" id="MFB9887161.1"/>
    </source>
</evidence>
<dbReference type="InterPro" id="IPR003111">
    <property type="entry name" value="Lon_prtase_N"/>
</dbReference>
<sequence>MQILPLFPLSVVTFPGVTLPLRLFEPRYLRMLSQVLRGEGCFVSSLLLAGEEASPNGQRFAAVGCKLKVLDFHELNEGLLHISVQGVERVRLRHWWVERDGLWMGEVEPWLEPEIPLLEEHQYLYELWQALYSHPLLLNANTAPLSQPAIAQVDSATMLSWQLSSCLPLSADSQLGLLSAECTSTRLNMLHAWLERGDDE</sequence>
<proteinExistence type="predicted"/>